<dbReference type="PANTHER" id="PTHR43773">
    <property type="entry name" value="MAGNESIUM TRANSPORTER MGTE"/>
    <property type="match status" value="1"/>
</dbReference>
<dbReference type="Pfam" id="PF05239">
    <property type="entry name" value="PRC"/>
    <property type="match status" value="1"/>
</dbReference>
<feature type="domain" description="CBS" evidence="2">
    <location>
        <begin position="352"/>
        <end position="409"/>
    </location>
</feature>
<dbReference type="SUPFAM" id="SSF54631">
    <property type="entry name" value="CBS-domain pair"/>
    <property type="match status" value="1"/>
</dbReference>
<dbReference type="Pfam" id="PF03448">
    <property type="entry name" value="MgtE_N"/>
    <property type="match status" value="1"/>
</dbReference>
<evidence type="ECO:0000259" key="2">
    <source>
        <dbReference type="PROSITE" id="PS51371"/>
    </source>
</evidence>
<dbReference type="SMART" id="SM00924">
    <property type="entry name" value="MgtE_N"/>
    <property type="match status" value="1"/>
</dbReference>
<dbReference type="InterPro" id="IPR011033">
    <property type="entry name" value="PRC_barrel-like_sf"/>
</dbReference>
<dbReference type="InterPro" id="IPR006669">
    <property type="entry name" value="MgtE_transporter"/>
</dbReference>
<reference evidence="4" key="1">
    <citation type="submission" date="2017-09" db="EMBL/GenBank/DDBJ databases">
        <title>Depth-based differentiation of microbial function through sediment-hosted aquifers and enrichment of novel symbionts in the deep terrestrial subsurface.</title>
        <authorList>
            <person name="Probst A.J."/>
            <person name="Ladd B."/>
            <person name="Jarett J.K."/>
            <person name="Geller-Mcgrath D.E."/>
            <person name="Sieber C.M.K."/>
            <person name="Emerson J.B."/>
            <person name="Anantharaman K."/>
            <person name="Thomas B.C."/>
            <person name="Malmstrom R."/>
            <person name="Stieglmeier M."/>
            <person name="Klingl A."/>
            <person name="Woyke T."/>
            <person name="Ryan C.M."/>
            <person name="Banfield J.F."/>
        </authorList>
    </citation>
    <scope>NUCLEOTIDE SEQUENCE [LARGE SCALE GENOMIC DNA]</scope>
</reference>
<dbReference type="AlphaFoldDB" id="A0A2M7QI76"/>
<dbReference type="InterPro" id="IPR038076">
    <property type="entry name" value="MgtE_N_sf"/>
</dbReference>
<dbReference type="PANTHER" id="PTHR43773:SF1">
    <property type="entry name" value="MAGNESIUM TRANSPORTER MGTE"/>
    <property type="match status" value="1"/>
</dbReference>
<feature type="domain" description="CBS" evidence="2">
    <location>
        <begin position="288"/>
        <end position="351"/>
    </location>
</feature>
<dbReference type="InterPro" id="IPR046342">
    <property type="entry name" value="CBS_dom_sf"/>
</dbReference>
<dbReference type="GO" id="GO:0016020">
    <property type="term" value="C:membrane"/>
    <property type="evidence" value="ECO:0007669"/>
    <property type="project" value="InterPro"/>
</dbReference>
<evidence type="ECO:0000313" key="3">
    <source>
        <dbReference type="EMBL" id="PIY71728.1"/>
    </source>
</evidence>
<dbReference type="SUPFAM" id="SSF50346">
    <property type="entry name" value="PRC-barrel domain"/>
    <property type="match status" value="1"/>
</dbReference>
<dbReference type="Pfam" id="PF00571">
    <property type="entry name" value="CBS"/>
    <property type="match status" value="2"/>
</dbReference>
<comment type="caution">
    <text evidence="3">The sequence shown here is derived from an EMBL/GenBank/DDBJ whole genome shotgun (WGS) entry which is preliminary data.</text>
</comment>
<evidence type="ECO:0000313" key="4">
    <source>
        <dbReference type="Proteomes" id="UP000229401"/>
    </source>
</evidence>
<accession>A0A2M7QI76</accession>
<dbReference type="Proteomes" id="UP000229401">
    <property type="component" value="Unassembled WGS sequence"/>
</dbReference>
<dbReference type="Gene3D" id="2.30.30.240">
    <property type="entry name" value="PRC-barrel domain"/>
    <property type="match status" value="1"/>
</dbReference>
<sequence length="411" mass="47594">MLYYSELEGKQIFTEDNIKIGTLNDIIFKPSEQAKVTKIVIKSVHKNKFILPFKFVYKINTSIHIQKSFQISELEENELFIKKNLLDKQIIDLSGNKIIRVNDVILHENVTSGLTLTVSGVDVGWLGLTRRIKIESYISRLFHKLHIPRASVFLSWADIQPLDLMRGKVVLKKEEDKLDNLRPEDLADYLEQTNERNIRRFLKILEPKRSVEVVSNLNLNYQKDLFQHWIPEKCAQIIQNMEPDKAVDALLTVSRRKRESILALIEEKKRNIFSNLISFSKTPIGKRMTPIFFTINSSATVKDTIQKIKNDTHNFTFFATIYVVNNNNQLVGVVNLHELLMQSSETPLYKFMIQNLIVANLMTPIELVIRKIVHYRLPAIPIVDSNKKMLGIVTFDDIVDIISKKLFPSYA</sequence>
<proteinExistence type="predicted"/>
<dbReference type="SUPFAM" id="SSF158791">
    <property type="entry name" value="MgtE N-terminal domain-like"/>
    <property type="match status" value="1"/>
</dbReference>
<organism evidence="3 4">
    <name type="scientific">Candidatus Roizmanbacteria bacterium CG_4_10_14_0_8_um_filter_33_9</name>
    <dbReference type="NCBI Taxonomy" id="1974826"/>
    <lineage>
        <taxon>Bacteria</taxon>
        <taxon>Candidatus Roizmaniibacteriota</taxon>
    </lineage>
</organism>
<protein>
    <recommendedName>
        <fullName evidence="2">CBS domain-containing protein</fullName>
    </recommendedName>
</protein>
<dbReference type="Gene3D" id="3.10.580.10">
    <property type="entry name" value="CBS-domain"/>
    <property type="match status" value="1"/>
</dbReference>
<dbReference type="InterPro" id="IPR000644">
    <property type="entry name" value="CBS_dom"/>
</dbReference>
<evidence type="ECO:0000256" key="1">
    <source>
        <dbReference type="PROSITE-ProRule" id="PRU00703"/>
    </source>
</evidence>
<keyword evidence="1" id="KW-0129">CBS domain</keyword>
<dbReference type="CDD" id="cd04606">
    <property type="entry name" value="CBS_pair_Mg_transporter"/>
    <property type="match status" value="1"/>
</dbReference>
<dbReference type="PROSITE" id="PS51371">
    <property type="entry name" value="CBS"/>
    <property type="match status" value="2"/>
</dbReference>
<dbReference type="EMBL" id="PFLI01000160">
    <property type="protein sequence ID" value="PIY71728.1"/>
    <property type="molecule type" value="Genomic_DNA"/>
</dbReference>
<dbReference type="Gene3D" id="1.25.60.10">
    <property type="entry name" value="MgtE N-terminal domain-like"/>
    <property type="match status" value="1"/>
</dbReference>
<dbReference type="SMART" id="SM00116">
    <property type="entry name" value="CBS"/>
    <property type="match status" value="2"/>
</dbReference>
<dbReference type="GO" id="GO:0015095">
    <property type="term" value="F:magnesium ion transmembrane transporter activity"/>
    <property type="evidence" value="ECO:0007669"/>
    <property type="project" value="InterPro"/>
</dbReference>
<gene>
    <name evidence="3" type="ORF">COY87_04650</name>
</gene>
<name>A0A2M7QI76_9BACT</name>
<dbReference type="InterPro" id="IPR027275">
    <property type="entry name" value="PRC-brl_dom"/>
</dbReference>
<dbReference type="InterPro" id="IPR006668">
    <property type="entry name" value="Mg_transptr_MgtE_intracell_dom"/>
</dbReference>